<feature type="compositionally biased region" description="Basic and acidic residues" evidence="1">
    <location>
        <begin position="1054"/>
        <end position="1074"/>
    </location>
</feature>
<feature type="compositionally biased region" description="Polar residues" evidence="1">
    <location>
        <begin position="545"/>
        <end position="560"/>
    </location>
</feature>
<comment type="caution">
    <text evidence="3">The sequence shown here is derived from an EMBL/GenBank/DDBJ whole genome shotgun (WGS) entry which is preliminary data.</text>
</comment>
<dbReference type="Proteomes" id="UP000434172">
    <property type="component" value="Unassembled WGS sequence"/>
</dbReference>
<evidence type="ECO:0000256" key="1">
    <source>
        <dbReference type="SAM" id="MobiDB-lite"/>
    </source>
</evidence>
<feature type="region of interest" description="Disordered" evidence="1">
    <location>
        <begin position="527"/>
        <end position="578"/>
    </location>
</feature>
<organism evidence="3 4">
    <name type="scientific">Colletotrichum asianum</name>
    <dbReference type="NCBI Taxonomy" id="702518"/>
    <lineage>
        <taxon>Eukaryota</taxon>
        <taxon>Fungi</taxon>
        <taxon>Dikarya</taxon>
        <taxon>Ascomycota</taxon>
        <taxon>Pezizomycotina</taxon>
        <taxon>Sordariomycetes</taxon>
        <taxon>Hypocreomycetidae</taxon>
        <taxon>Glomerellales</taxon>
        <taxon>Glomerellaceae</taxon>
        <taxon>Colletotrichum</taxon>
        <taxon>Colletotrichum gloeosporioides species complex</taxon>
    </lineage>
</organism>
<feature type="region of interest" description="Disordered" evidence="1">
    <location>
        <begin position="322"/>
        <end position="497"/>
    </location>
</feature>
<feature type="compositionally biased region" description="Low complexity" evidence="1">
    <location>
        <begin position="932"/>
        <end position="942"/>
    </location>
</feature>
<feature type="compositionally biased region" description="Low complexity" evidence="1">
    <location>
        <begin position="914"/>
        <end position="925"/>
    </location>
</feature>
<feature type="compositionally biased region" description="Polar residues" evidence="1">
    <location>
        <begin position="790"/>
        <end position="847"/>
    </location>
</feature>
<dbReference type="SUPFAM" id="SSF56317">
    <property type="entry name" value="Carbon-nitrogen hydrolase"/>
    <property type="match status" value="1"/>
</dbReference>
<dbReference type="GO" id="GO:0070773">
    <property type="term" value="F:protein-N-terminal glutamine amidohydrolase activity"/>
    <property type="evidence" value="ECO:0007669"/>
    <property type="project" value="InterPro"/>
</dbReference>
<dbReference type="InterPro" id="IPR036526">
    <property type="entry name" value="C-N_Hydrolase_sf"/>
</dbReference>
<dbReference type="EMBL" id="WOWK01000003">
    <property type="protein sequence ID" value="KAF0331409.1"/>
    <property type="molecule type" value="Genomic_DNA"/>
</dbReference>
<feature type="compositionally biased region" description="Polar residues" evidence="1">
    <location>
        <begin position="732"/>
        <end position="743"/>
    </location>
</feature>
<dbReference type="Gene3D" id="3.60.110.10">
    <property type="entry name" value="Carbon-nitrogen hydrolase"/>
    <property type="match status" value="1"/>
</dbReference>
<dbReference type="OrthoDB" id="201515at2759"/>
<dbReference type="GO" id="GO:0008418">
    <property type="term" value="F:protein-N-terminal asparagine amidohydrolase activity"/>
    <property type="evidence" value="ECO:0007669"/>
    <property type="project" value="InterPro"/>
</dbReference>
<feature type="region of interest" description="Disordered" evidence="1">
    <location>
        <begin position="904"/>
        <end position="1035"/>
    </location>
</feature>
<feature type="compositionally biased region" description="Polar residues" evidence="1">
    <location>
        <begin position="946"/>
        <end position="956"/>
    </location>
</feature>
<feature type="compositionally biased region" description="Low complexity" evidence="1">
    <location>
        <begin position="343"/>
        <end position="388"/>
    </location>
</feature>
<feature type="compositionally biased region" description="Polar residues" evidence="1">
    <location>
        <begin position="459"/>
        <end position="472"/>
    </location>
</feature>
<gene>
    <name evidence="3" type="ORF">GQ607_001155</name>
</gene>
<feature type="region of interest" description="Disordered" evidence="1">
    <location>
        <begin position="1047"/>
        <end position="1157"/>
    </location>
</feature>
<dbReference type="GO" id="GO:0030163">
    <property type="term" value="P:protein catabolic process"/>
    <property type="evidence" value="ECO:0007669"/>
    <property type="project" value="TreeGrafter"/>
</dbReference>
<evidence type="ECO:0000259" key="2">
    <source>
        <dbReference type="PROSITE" id="PS50263"/>
    </source>
</evidence>
<dbReference type="CDD" id="cd07566">
    <property type="entry name" value="ScNTA1_like"/>
    <property type="match status" value="1"/>
</dbReference>
<dbReference type="PANTHER" id="PTHR11750:SF26">
    <property type="entry name" value="PROTEIN N-TERMINAL AMIDASE"/>
    <property type="match status" value="1"/>
</dbReference>
<feature type="compositionally biased region" description="Basic and acidic residues" evidence="1">
    <location>
        <begin position="1117"/>
        <end position="1128"/>
    </location>
</feature>
<feature type="domain" description="CN hydrolase" evidence="2">
    <location>
        <begin position="1"/>
        <end position="317"/>
    </location>
</feature>
<feature type="compositionally biased region" description="Basic residues" evidence="1">
    <location>
        <begin position="860"/>
        <end position="873"/>
    </location>
</feature>
<feature type="compositionally biased region" description="Low complexity" evidence="1">
    <location>
        <begin position="1129"/>
        <end position="1157"/>
    </location>
</feature>
<proteinExistence type="predicted"/>
<dbReference type="AlphaFoldDB" id="A0A8H3WPZ4"/>
<keyword evidence="4" id="KW-1185">Reference proteome</keyword>
<dbReference type="Pfam" id="PF00795">
    <property type="entry name" value="CN_hydrolase"/>
    <property type="match status" value="1"/>
</dbReference>
<reference evidence="3 4" key="1">
    <citation type="submission" date="2019-12" db="EMBL/GenBank/DDBJ databases">
        <title>A genome sequence resource for the geographically widespread anthracnose pathogen Colletotrichum asianum.</title>
        <authorList>
            <person name="Meng Y."/>
        </authorList>
    </citation>
    <scope>NUCLEOTIDE SEQUENCE [LARGE SCALE GENOMIC DNA]</scope>
    <source>
        <strain evidence="3 4">ICMP 18580</strain>
    </source>
</reference>
<sequence length="1207" mass="131071">MRIACLQFAPQVGDVDNNLNRADSVLSKANPEDLDLLVLPELAFSDQRFGGCWFQQPRTVSTVAAHLPTYTTISEQELIRDTLGYNFKSLQHISPFLEPSGSGITSLWARTTALKYNCNVVAGYPEKADVSGSWPTGPEYYNSAIVVNEEGETIANYRKSFLYYTDESWALEGDGFFEGFIPGLGHTSIGICMDLNPYKFRAPWHAFEFGFHILHHESNFVIVSMAWMTREDSRTFSRMPNEPDMDTLTYWVTRLEPLIRAEKDTEIIVVFCNRTGMEDDAVYAGTSAVVGVQDGEVKIYGVLGRGEKELLVVDTKNPPYAKLVYRPEPEKPLGVRSELQKTPSSPASPGGPAPSSSSSQGSASQKGSSSHAPSQPRSPPDGSSTTSDTPRKSPQGRQNAKQAKLPPKIQIPISYAPPPVLSGRAPADSPGSESVNFPTPTAPSPTPLSARPKLGFPQSPLNESWEANSPVPQSAQSARSIQSVQSIQSIRSNQSVRSNVPKLIIPQSPPLAPWQFGSPVPLSGRSFHSVHSVRSVESVRSNESYQSYQSGRTNSTVTSNPRPPEDSTPYPQSGLPLSGYPTRFSNRRVFDDFPSLNQAPFTPITPFEDASPSEPRYFWRPSETLLKSPMSPEVRTAVAKPDMRTAAAESDQDRTQNFDNFALFSHKEIPSRSHSSSSIRTAATAGTAKKSDDQAHTNSHARALSHGGKSRNISRSRTTEAVGADERIPRAPSSQGFDSGNRNRASSKGKTSRTSSRARPLDHSGIANMKRTSFQHRESRSTSRARLMDATSTMTSKHILTDPVSQAVTIDQKRASSQPRPSRNTSQGRFVDNTSDTEASTNPSSQDGIPVRPSSPKSRNASRSRSHQRSKSFSHREHATEISKSLETISRRAESVNRMQDLHGEVAGTPPNVSSSSKPRSCSRGRSSEQHSSIIIAASRSILDSDVTQKSTANPQEESREQQHKRTKSVSSTGFHARSGSAASNRRGIAPRSRTPSTGERSRPRPPSRAASRGRKPGLPFSPPRMVPRDPSQPVEDHRVAWDAFMKAGQKSSKSKDVKVSLSSERVEKNDRTEAIVSLSGPYGKVSTSSSPSRPRESPDLPTGRSISTLAVTAGSKTRDGVVGDRPGDGSLSSLNSNVAALPSSTRSPSTPRFEPSTPKAMVLIRDDEDSLTGGPPLLDLANNFSNLACIDRPVGSHSDGSKAIVA</sequence>
<dbReference type="InterPro" id="IPR039703">
    <property type="entry name" value="Nta1"/>
</dbReference>
<protein>
    <submittedName>
        <fullName evidence="3">N-terminal amidase</fullName>
    </submittedName>
</protein>
<evidence type="ECO:0000313" key="3">
    <source>
        <dbReference type="EMBL" id="KAF0331409.1"/>
    </source>
</evidence>
<dbReference type="InterPro" id="IPR003010">
    <property type="entry name" value="C-N_Hydrolase"/>
</dbReference>
<name>A0A8H3WPZ4_9PEZI</name>
<dbReference type="PROSITE" id="PS50263">
    <property type="entry name" value="CN_HYDROLASE"/>
    <property type="match status" value="1"/>
</dbReference>
<evidence type="ECO:0000313" key="4">
    <source>
        <dbReference type="Proteomes" id="UP000434172"/>
    </source>
</evidence>
<dbReference type="PANTHER" id="PTHR11750">
    <property type="entry name" value="PROTEIN N-TERMINAL AMIDASE"/>
    <property type="match status" value="1"/>
</dbReference>
<feature type="region of interest" description="Disordered" evidence="1">
    <location>
        <begin position="669"/>
        <end position="889"/>
    </location>
</feature>
<accession>A0A8H3WPZ4</accession>
<feature type="compositionally biased region" description="Low complexity" evidence="1">
    <location>
        <begin position="527"/>
        <end position="544"/>
    </location>
</feature>
<feature type="compositionally biased region" description="Low complexity" evidence="1">
    <location>
        <begin position="473"/>
        <end position="497"/>
    </location>
</feature>